<evidence type="ECO:0000256" key="1">
    <source>
        <dbReference type="ARBA" id="ARBA00001936"/>
    </source>
</evidence>
<keyword evidence="4" id="KW-0479">Metal-binding</keyword>
<evidence type="ECO:0000256" key="9">
    <source>
        <dbReference type="SAM" id="MobiDB-lite"/>
    </source>
</evidence>
<organism evidence="11 12">
    <name type="scientific">Intoshia linei</name>
    <dbReference type="NCBI Taxonomy" id="1819745"/>
    <lineage>
        <taxon>Eukaryota</taxon>
        <taxon>Metazoa</taxon>
        <taxon>Spiralia</taxon>
        <taxon>Lophotrochozoa</taxon>
        <taxon>Mesozoa</taxon>
        <taxon>Orthonectida</taxon>
        <taxon>Rhopaluridae</taxon>
        <taxon>Intoshia</taxon>
    </lineage>
</organism>
<evidence type="ECO:0000256" key="8">
    <source>
        <dbReference type="ARBA" id="ARBA00023211"/>
    </source>
</evidence>
<proteinExistence type="inferred from homology"/>
<evidence type="ECO:0000256" key="4">
    <source>
        <dbReference type="ARBA" id="ARBA00022723"/>
    </source>
</evidence>
<gene>
    <name evidence="11" type="ORF">A3Q56_01635</name>
</gene>
<keyword evidence="5" id="KW-0378">Hydrolase</keyword>
<keyword evidence="7" id="KW-0904">Protein phosphatase</keyword>
<evidence type="ECO:0000256" key="5">
    <source>
        <dbReference type="ARBA" id="ARBA00022801"/>
    </source>
</evidence>
<dbReference type="GO" id="GO:0004722">
    <property type="term" value="F:protein serine/threonine phosphatase activity"/>
    <property type="evidence" value="ECO:0007669"/>
    <property type="project" value="UniProtKB-EC"/>
</dbReference>
<feature type="compositionally biased region" description="Polar residues" evidence="9">
    <location>
        <begin position="22"/>
        <end position="46"/>
    </location>
</feature>
<dbReference type="EC" id="3.1.3.16" evidence="3"/>
<dbReference type="PANTHER" id="PTHR13832:SF803">
    <property type="entry name" value="PROTEIN PHOSPHATASE 1G"/>
    <property type="match status" value="1"/>
</dbReference>
<reference evidence="11 12" key="1">
    <citation type="submission" date="2016-04" db="EMBL/GenBank/DDBJ databases">
        <title>The genome of Intoshia linei affirms orthonectids as highly simplified spiralians.</title>
        <authorList>
            <person name="Mikhailov K.V."/>
            <person name="Slusarev G.S."/>
            <person name="Nikitin M.A."/>
            <person name="Logacheva M.D."/>
            <person name="Penin A."/>
            <person name="Aleoshin V."/>
            <person name="Panchin Y.V."/>
        </authorList>
    </citation>
    <scope>NUCLEOTIDE SEQUENCE [LARGE SCALE GENOMIC DNA]</scope>
    <source>
        <strain evidence="11">Intl2013</strain>
        <tissue evidence="11">Whole animal</tissue>
    </source>
</reference>
<evidence type="ECO:0000256" key="3">
    <source>
        <dbReference type="ARBA" id="ARBA00013081"/>
    </source>
</evidence>
<feature type="domain" description="PPM-type phosphatase" evidence="10">
    <location>
        <begin position="1"/>
        <end position="280"/>
    </location>
</feature>
<dbReference type="AlphaFoldDB" id="A0A177B8I9"/>
<evidence type="ECO:0000313" key="11">
    <source>
        <dbReference type="EMBL" id="OAF70608.1"/>
    </source>
</evidence>
<feature type="compositionally biased region" description="Basic and acidic residues" evidence="9">
    <location>
        <begin position="9"/>
        <end position="20"/>
    </location>
</feature>
<dbReference type="PROSITE" id="PS51746">
    <property type="entry name" value="PPM_2"/>
    <property type="match status" value="1"/>
</dbReference>
<dbReference type="InterPro" id="IPR036457">
    <property type="entry name" value="PPM-type-like_dom_sf"/>
</dbReference>
<protein>
    <recommendedName>
        <fullName evidence="3">protein-serine/threonine phosphatase</fullName>
        <ecNumber evidence="3">3.1.3.16</ecNumber>
    </recommendedName>
</protein>
<feature type="compositionally biased region" description="Low complexity" evidence="9">
    <location>
        <begin position="54"/>
        <end position="64"/>
    </location>
</feature>
<dbReference type="CDD" id="cd00143">
    <property type="entry name" value="PP2Cc"/>
    <property type="match status" value="1"/>
</dbReference>
<comment type="similarity">
    <text evidence="2">Belongs to the PP2C family.</text>
</comment>
<dbReference type="SMART" id="SM00332">
    <property type="entry name" value="PP2Cc"/>
    <property type="match status" value="1"/>
</dbReference>
<dbReference type="InterPro" id="IPR015655">
    <property type="entry name" value="PP2C"/>
</dbReference>
<evidence type="ECO:0000313" key="12">
    <source>
        <dbReference type="Proteomes" id="UP000078046"/>
    </source>
</evidence>
<keyword evidence="12" id="KW-1185">Reference proteome</keyword>
<keyword evidence="8" id="KW-0464">Manganese</keyword>
<evidence type="ECO:0000256" key="6">
    <source>
        <dbReference type="ARBA" id="ARBA00022842"/>
    </source>
</evidence>
<dbReference type="InterPro" id="IPR001932">
    <property type="entry name" value="PPM-type_phosphatase-like_dom"/>
</dbReference>
<dbReference type="Gene3D" id="3.60.40.10">
    <property type="entry name" value="PPM-type phosphatase domain"/>
    <property type="match status" value="1"/>
</dbReference>
<dbReference type="Proteomes" id="UP000078046">
    <property type="component" value="Unassembled WGS sequence"/>
</dbReference>
<sequence length="297" mass="33017">MHSVVPKRRHDDNHNVDKKPRINQTENVETDAVSTENKLNPENSESSNDEDYVEVSNSAESSNSPEISDESIDDELNMLKNSELTNNKPANMNMVSDKPVYDSGCTAVVALLSFEHKTISVINIGDSRCVLCRDGKAMDLSVDHKPEDTIERSRIEKAGGCVTEDGRVNGGLNLSRAFGDHTYKINKSLSHEDQMITPKPDVKTVKLVKEDEFMIIACDGIWNVMTSEEIISFVSERLNDKNNKMSINDIISAVFDKCISPDTLGDGSGCDNMTCIIVQFKDSFLKGTESMYVHETK</sequence>
<accession>A0A177B8I9</accession>
<feature type="region of interest" description="Disordered" evidence="9">
    <location>
        <begin position="1"/>
        <end position="72"/>
    </location>
</feature>
<dbReference type="Pfam" id="PF00481">
    <property type="entry name" value="PP2C"/>
    <property type="match status" value="1"/>
</dbReference>
<dbReference type="EMBL" id="LWCA01000129">
    <property type="protein sequence ID" value="OAF70608.1"/>
    <property type="molecule type" value="Genomic_DNA"/>
</dbReference>
<dbReference type="PANTHER" id="PTHR13832">
    <property type="entry name" value="PROTEIN PHOSPHATASE 2C"/>
    <property type="match status" value="1"/>
</dbReference>
<name>A0A177B8I9_9BILA</name>
<evidence type="ECO:0000256" key="7">
    <source>
        <dbReference type="ARBA" id="ARBA00022912"/>
    </source>
</evidence>
<comment type="caution">
    <text evidence="11">The sequence shown here is derived from an EMBL/GenBank/DDBJ whole genome shotgun (WGS) entry which is preliminary data.</text>
</comment>
<evidence type="ECO:0000259" key="10">
    <source>
        <dbReference type="PROSITE" id="PS51746"/>
    </source>
</evidence>
<dbReference type="SUPFAM" id="SSF81606">
    <property type="entry name" value="PP2C-like"/>
    <property type="match status" value="1"/>
</dbReference>
<dbReference type="GO" id="GO:0046872">
    <property type="term" value="F:metal ion binding"/>
    <property type="evidence" value="ECO:0007669"/>
    <property type="project" value="UniProtKB-KW"/>
</dbReference>
<comment type="cofactor">
    <cofactor evidence="1">
        <name>Mn(2+)</name>
        <dbReference type="ChEBI" id="CHEBI:29035"/>
    </cofactor>
</comment>
<dbReference type="OrthoDB" id="10264738at2759"/>
<keyword evidence="6" id="KW-0460">Magnesium</keyword>
<evidence type="ECO:0000256" key="2">
    <source>
        <dbReference type="ARBA" id="ARBA00006702"/>
    </source>
</evidence>